<sequence>MYQISEPEITLKDLSETMCKLKFHVNALDAVDFIKSLSDNEVIHMNKFDKIPYVYIKEELDKPKDFGALSLDDTKEDRPWVHMCNDTFLYSLANGNFVLPLNKDNVIFKKSTYTEHVLIGCQKSVDNSSKNEDKLHLRKDQTLDDPIVVPNH</sequence>
<name>A0ABM1NK71_NICVS</name>
<evidence type="ECO:0000313" key="2">
    <source>
        <dbReference type="RefSeq" id="XP_017787221.1"/>
    </source>
</evidence>
<reference evidence="2" key="1">
    <citation type="submission" date="2025-08" db="UniProtKB">
        <authorList>
            <consortium name="RefSeq"/>
        </authorList>
    </citation>
    <scope>IDENTIFICATION</scope>
    <source>
        <tissue evidence="2">Whole Larva</tissue>
    </source>
</reference>
<evidence type="ECO:0000313" key="1">
    <source>
        <dbReference type="Proteomes" id="UP000695000"/>
    </source>
</evidence>
<proteinExistence type="predicted"/>
<keyword evidence="1" id="KW-1185">Reference proteome</keyword>
<protein>
    <submittedName>
        <fullName evidence="2">Uncharacterized protein LOC108569947</fullName>
    </submittedName>
</protein>
<dbReference type="Proteomes" id="UP000695000">
    <property type="component" value="Unplaced"/>
</dbReference>
<accession>A0ABM1NK71</accession>
<gene>
    <name evidence="2" type="primary">LOC108569947</name>
</gene>
<dbReference type="GeneID" id="108569947"/>
<organism evidence="1 2">
    <name type="scientific">Nicrophorus vespilloides</name>
    <name type="common">Boreal carrion beetle</name>
    <dbReference type="NCBI Taxonomy" id="110193"/>
    <lineage>
        <taxon>Eukaryota</taxon>
        <taxon>Metazoa</taxon>
        <taxon>Ecdysozoa</taxon>
        <taxon>Arthropoda</taxon>
        <taxon>Hexapoda</taxon>
        <taxon>Insecta</taxon>
        <taxon>Pterygota</taxon>
        <taxon>Neoptera</taxon>
        <taxon>Endopterygota</taxon>
        <taxon>Coleoptera</taxon>
        <taxon>Polyphaga</taxon>
        <taxon>Staphyliniformia</taxon>
        <taxon>Silphidae</taxon>
        <taxon>Nicrophorinae</taxon>
        <taxon>Nicrophorus</taxon>
    </lineage>
</organism>
<dbReference type="RefSeq" id="XP_017787221.1">
    <property type="nucleotide sequence ID" value="XM_017931732.1"/>
</dbReference>